<evidence type="ECO:0000259" key="1">
    <source>
        <dbReference type="Pfam" id="PF00144"/>
    </source>
</evidence>
<keyword evidence="2" id="KW-0378">Hydrolase</keyword>
<feature type="domain" description="Beta-lactamase-related" evidence="1">
    <location>
        <begin position="46"/>
        <end position="399"/>
    </location>
</feature>
<dbReference type="InterPro" id="IPR012338">
    <property type="entry name" value="Beta-lactam/transpept-like"/>
</dbReference>
<dbReference type="InterPro" id="IPR001466">
    <property type="entry name" value="Beta-lactam-related"/>
</dbReference>
<keyword evidence="3" id="KW-1185">Reference proteome</keyword>
<accession>A0ABU5H3M5</accession>
<dbReference type="Pfam" id="PF00144">
    <property type="entry name" value="Beta-lactamase"/>
    <property type="match status" value="1"/>
</dbReference>
<sequence>MSVNETHTANLARYPHLQALLDRVVRDGEQAGITAAVKIPNAAPSWLAAGKIALDTELPFGPETICRIASMTKPVTGLAALQLIEKGALGLDQPIAELLPDFKHMRVATGNGSETRPASRPITVRHLLTLTAGIPHVWQEGPAAELYRRNGLDCLGNFRLTPPHEGELPPPRTLEEFGTRIASLPLAADPGTQWDYGLALDVLGLVIQRASGQRFEDFLRTHLFEPLGMVDTAFYVPAEKLPRLATNYVRKNGALAVQDDRKASLFTTPPGVPSGGGGLVSTARDFARFCQMLLNEGELDGVRIAQPETLRLQRTNLIPDGIEHPEFVLDRADWGGGICIETPQSVRPGGLNVGAYGWTGGVGGTTFWVDPKARTWVVVMVQRQITGPEDTLIDEVRAAARKDLEP</sequence>
<evidence type="ECO:0000313" key="2">
    <source>
        <dbReference type="EMBL" id="MDY7228081.1"/>
    </source>
</evidence>
<dbReference type="PANTHER" id="PTHR43283:SF3">
    <property type="entry name" value="BETA-LACTAMASE FAMILY PROTEIN (AFU_ORTHOLOGUE AFUA_5G07500)"/>
    <property type="match status" value="1"/>
</dbReference>
<dbReference type="GO" id="GO:0016787">
    <property type="term" value="F:hydrolase activity"/>
    <property type="evidence" value="ECO:0007669"/>
    <property type="project" value="UniProtKB-KW"/>
</dbReference>
<protein>
    <submittedName>
        <fullName evidence="2">Serine hydrolase domain-containing protein</fullName>
        <ecNumber evidence="2">3.1.1.103</ecNumber>
    </submittedName>
</protein>
<gene>
    <name evidence="2" type="ORF">SYV04_16805</name>
</gene>
<dbReference type="EC" id="3.1.1.103" evidence="2"/>
<dbReference type="EMBL" id="JAXIVS010000005">
    <property type="protein sequence ID" value="MDY7228081.1"/>
    <property type="molecule type" value="Genomic_DNA"/>
</dbReference>
<dbReference type="InterPro" id="IPR050789">
    <property type="entry name" value="Diverse_Enzym_Activities"/>
</dbReference>
<reference evidence="2 3" key="1">
    <citation type="submission" date="2023-12" db="EMBL/GenBank/DDBJ databases">
        <title>the genome sequence of Hyalangium sp. s54d21.</title>
        <authorList>
            <person name="Zhang X."/>
        </authorList>
    </citation>
    <scope>NUCLEOTIDE SEQUENCE [LARGE SCALE GENOMIC DNA]</scope>
    <source>
        <strain evidence="3">s54d21</strain>
    </source>
</reference>
<comment type="caution">
    <text evidence="2">The sequence shown here is derived from an EMBL/GenBank/DDBJ whole genome shotgun (WGS) entry which is preliminary data.</text>
</comment>
<dbReference type="RefSeq" id="WP_321546806.1">
    <property type="nucleotide sequence ID" value="NZ_JAXIVS010000005.1"/>
</dbReference>
<dbReference type="Gene3D" id="3.40.710.10">
    <property type="entry name" value="DD-peptidase/beta-lactamase superfamily"/>
    <property type="match status" value="1"/>
</dbReference>
<dbReference type="PANTHER" id="PTHR43283">
    <property type="entry name" value="BETA-LACTAMASE-RELATED"/>
    <property type="match status" value="1"/>
</dbReference>
<dbReference type="Proteomes" id="UP001291309">
    <property type="component" value="Unassembled WGS sequence"/>
</dbReference>
<evidence type="ECO:0000313" key="3">
    <source>
        <dbReference type="Proteomes" id="UP001291309"/>
    </source>
</evidence>
<organism evidence="2 3">
    <name type="scientific">Hyalangium rubrum</name>
    <dbReference type="NCBI Taxonomy" id="3103134"/>
    <lineage>
        <taxon>Bacteria</taxon>
        <taxon>Pseudomonadati</taxon>
        <taxon>Myxococcota</taxon>
        <taxon>Myxococcia</taxon>
        <taxon>Myxococcales</taxon>
        <taxon>Cystobacterineae</taxon>
        <taxon>Archangiaceae</taxon>
        <taxon>Hyalangium</taxon>
    </lineage>
</organism>
<proteinExistence type="predicted"/>
<name>A0ABU5H3M5_9BACT</name>
<dbReference type="SUPFAM" id="SSF56601">
    <property type="entry name" value="beta-lactamase/transpeptidase-like"/>
    <property type="match status" value="1"/>
</dbReference>